<dbReference type="AlphaFoldDB" id="A0ABD2VYH5"/>
<keyword evidence="3" id="KW-1185">Reference proteome</keyword>
<organism evidence="2 3">
    <name type="scientific">Trichogramma kaykai</name>
    <dbReference type="NCBI Taxonomy" id="54128"/>
    <lineage>
        <taxon>Eukaryota</taxon>
        <taxon>Metazoa</taxon>
        <taxon>Ecdysozoa</taxon>
        <taxon>Arthropoda</taxon>
        <taxon>Hexapoda</taxon>
        <taxon>Insecta</taxon>
        <taxon>Pterygota</taxon>
        <taxon>Neoptera</taxon>
        <taxon>Endopterygota</taxon>
        <taxon>Hymenoptera</taxon>
        <taxon>Apocrita</taxon>
        <taxon>Proctotrupomorpha</taxon>
        <taxon>Chalcidoidea</taxon>
        <taxon>Trichogrammatidae</taxon>
        <taxon>Trichogramma</taxon>
    </lineage>
</organism>
<dbReference type="Proteomes" id="UP001627154">
    <property type="component" value="Unassembled WGS sequence"/>
</dbReference>
<keyword evidence="1" id="KW-0812">Transmembrane</keyword>
<evidence type="ECO:0000256" key="1">
    <source>
        <dbReference type="SAM" id="Phobius"/>
    </source>
</evidence>
<protein>
    <recommendedName>
        <fullName evidence="4">Secreted protein</fullName>
    </recommendedName>
</protein>
<comment type="caution">
    <text evidence="2">The sequence shown here is derived from an EMBL/GenBank/DDBJ whole genome shotgun (WGS) entry which is preliminary data.</text>
</comment>
<dbReference type="EMBL" id="JBJJXI010000153">
    <property type="protein sequence ID" value="KAL3385667.1"/>
    <property type="molecule type" value="Genomic_DNA"/>
</dbReference>
<name>A0ABD2VYH5_9HYME</name>
<gene>
    <name evidence="2" type="ORF">TKK_018724</name>
</gene>
<proteinExistence type="predicted"/>
<keyword evidence="1" id="KW-0472">Membrane</keyword>
<sequence length="144" mass="16202">MVLRQVVSSILVWFVFERLITIITANYWLLVVRLADVNNATPSSRHILVEDVSASRDMHHLAPSERISVPRTLILDEFRTDSAHVCSRDSVGRLLLRDSETFSSARCPLPLFIMRDACARLRQGGGCSPLCSALCLSRSYSYCM</sequence>
<evidence type="ECO:0008006" key="4">
    <source>
        <dbReference type="Google" id="ProtNLM"/>
    </source>
</evidence>
<evidence type="ECO:0000313" key="3">
    <source>
        <dbReference type="Proteomes" id="UP001627154"/>
    </source>
</evidence>
<accession>A0ABD2VYH5</accession>
<feature type="transmembrane region" description="Helical" evidence="1">
    <location>
        <begin position="6"/>
        <end position="29"/>
    </location>
</feature>
<evidence type="ECO:0000313" key="2">
    <source>
        <dbReference type="EMBL" id="KAL3385667.1"/>
    </source>
</evidence>
<reference evidence="2 3" key="1">
    <citation type="journal article" date="2024" name="bioRxiv">
        <title>A reference genome for Trichogramma kaykai: A tiny desert-dwelling parasitoid wasp with competing sex-ratio distorters.</title>
        <authorList>
            <person name="Culotta J."/>
            <person name="Lindsey A.R."/>
        </authorList>
    </citation>
    <scope>NUCLEOTIDE SEQUENCE [LARGE SCALE GENOMIC DNA]</scope>
    <source>
        <strain evidence="2 3">KSX58</strain>
    </source>
</reference>
<keyword evidence="1" id="KW-1133">Transmembrane helix</keyword>